<dbReference type="SUPFAM" id="SSF53335">
    <property type="entry name" value="S-adenosyl-L-methionine-dependent methyltransferases"/>
    <property type="match status" value="1"/>
</dbReference>
<dbReference type="KEGG" id="agv:OJF2_40910"/>
<accession>A0A5B9W5X1</accession>
<dbReference type="PANTHER" id="PTHR43591">
    <property type="entry name" value="METHYLTRANSFERASE"/>
    <property type="match status" value="1"/>
</dbReference>
<reference evidence="1 2" key="1">
    <citation type="submission" date="2019-08" db="EMBL/GenBank/DDBJ databases">
        <title>Deep-cultivation of Planctomycetes and their phenomic and genomic characterization uncovers novel biology.</title>
        <authorList>
            <person name="Wiegand S."/>
            <person name="Jogler M."/>
            <person name="Boedeker C."/>
            <person name="Pinto D."/>
            <person name="Vollmers J."/>
            <person name="Rivas-Marin E."/>
            <person name="Kohn T."/>
            <person name="Peeters S.H."/>
            <person name="Heuer A."/>
            <person name="Rast P."/>
            <person name="Oberbeckmann S."/>
            <person name="Bunk B."/>
            <person name="Jeske O."/>
            <person name="Meyerdierks A."/>
            <person name="Storesund J.E."/>
            <person name="Kallscheuer N."/>
            <person name="Luecker S."/>
            <person name="Lage O.M."/>
            <person name="Pohl T."/>
            <person name="Merkel B.J."/>
            <person name="Hornburger P."/>
            <person name="Mueller R.-W."/>
            <person name="Bruemmer F."/>
            <person name="Labrenz M."/>
            <person name="Spormann A.M."/>
            <person name="Op den Camp H."/>
            <person name="Overmann J."/>
            <person name="Amann R."/>
            <person name="Jetten M.S.M."/>
            <person name="Mascher T."/>
            <person name="Medema M.H."/>
            <person name="Devos D.P."/>
            <person name="Kaster A.-K."/>
            <person name="Ovreas L."/>
            <person name="Rohde M."/>
            <person name="Galperin M.Y."/>
            <person name="Jogler C."/>
        </authorList>
    </citation>
    <scope>NUCLEOTIDE SEQUENCE [LARGE SCALE GENOMIC DNA]</scope>
    <source>
        <strain evidence="1 2">OJF2</strain>
    </source>
</reference>
<dbReference type="InterPro" id="IPR029063">
    <property type="entry name" value="SAM-dependent_MTases_sf"/>
</dbReference>
<dbReference type="EC" id="2.1.1.-" evidence="1"/>
<protein>
    <submittedName>
        <fullName evidence="1">Putative S-adenosylmethionine-dependent methyltransferase/MSMEI_2290</fullName>
        <ecNumber evidence="1">2.1.1.-</ecNumber>
    </submittedName>
</protein>
<dbReference type="EMBL" id="CP042997">
    <property type="protein sequence ID" value="QEH35539.1"/>
    <property type="molecule type" value="Genomic_DNA"/>
</dbReference>
<dbReference type="Pfam" id="PF13489">
    <property type="entry name" value="Methyltransf_23"/>
    <property type="match status" value="1"/>
</dbReference>
<proteinExistence type="predicted"/>
<dbReference type="GO" id="GO:0008168">
    <property type="term" value="F:methyltransferase activity"/>
    <property type="evidence" value="ECO:0007669"/>
    <property type="project" value="UniProtKB-KW"/>
</dbReference>
<dbReference type="AlphaFoldDB" id="A0A5B9W5X1"/>
<dbReference type="GO" id="GO:0032259">
    <property type="term" value="P:methylation"/>
    <property type="evidence" value="ECO:0007669"/>
    <property type="project" value="UniProtKB-KW"/>
</dbReference>
<gene>
    <name evidence="1" type="ORF">OJF2_40910</name>
</gene>
<dbReference type="Gene3D" id="3.40.50.150">
    <property type="entry name" value="Vaccinia Virus protein VP39"/>
    <property type="match status" value="1"/>
</dbReference>
<dbReference type="OrthoDB" id="212394at2"/>
<name>A0A5B9W5X1_9BACT</name>
<keyword evidence="1" id="KW-0489">Methyltransferase</keyword>
<organism evidence="1 2">
    <name type="scientific">Aquisphaera giovannonii</name>
    <dbReference type="NCBI Taxonomy" id="406548"/>
    <lineage>
        <taxon>Bacteria</taxon>
        <taxon>Pseudomonadati</taxon>
        <taxon>Planctomycetota</taxon>
        <taxon>Planctomycetia</taxon>
        <taxon>Isosphaerales</taxon>
        <taxon>Isosphaeraceae</taxon>
        <taxon>Aquisphaera</taxon>
    </lineage>
</organism>
<keyword evidence="2" id="KW-1185">Reference proteome</keyword>
<keyword evidence="1" id="KW-0808">Transferase</keyword>
<sequence>MANPYMLDTETRALESGGTSTGPAYLMAVRALNDYGKTGGLLVDVGCGKGKLWSHVSGMFSDYIGADVIRYDGYPDSLKFVKVDLDTGGVQLPSDHADTVASLETIEHLENPRSFVRELVRLAKPGGVVLVTTPNQQSVISLLCLHLRGHYRFFKEGPGHYPAHITALLELDLRRIAQECGLVDVKIYYSNLIQIPRTVRRLPGIFRGRLFSDNIAVIGRKPAPA</sequence>
<evidence type="ECO:0000313" key="2">
    <source>
        <dbReference type="Proteomes" id="UP000324233"/>
    </source>
</evidence>
<dbReference type="Proteomes" id="UP000324233">
    <property type="component" value="Chromosome"/>
</dbReference>
<evidence type="ECO:0000313" key="1">
    <source>
        <dbReference type="EMBL" id="QEH35539.1"/>
    </source>
</evidence>